<evidence type="ECO:0000313" key="1">
    <source>
        <dbReference type="EMBL" id="GMH96550.1"/>
    </source>
</evidence>
<name>A0A9W7C215_9STRA</name>
<dbReference type="Proteomes" id="UP001165085">
    <property type="component" value="Unassembled WGS sequence"/>
</dbReference>
<proteinExistence type="predicted"/>
<dbReference type="InterPro" id="IPR013083">
    <property type="entry name" value="Znf_RING/FYVE/PHD"/>
</dbReference>
<accession>A0A9W7C215</accession>
<evidence type="ECO:0000313" key="2">
    <source>
        <dbReference type="Proteomes" id="UP001165085"/>
    </source>
</evidence>
<dbReference type="Gene3D" id="3.30.40.10">
    <property type="entry name" value="Zinc/RING finger domain, C3HC4 (zinc finger)"/>
    <property type="match status" value="1"/>
</dbReference>
<protein>
    <recommendedName>
        <fullName evidence="3">RING-type domain-containing protein</fullName>
    </recommendedName>
</protein>
<keyword evidence="2" id="KW-1185">Reference proteome</keyword>
<comment type="caution">
    <text evidence="1">The sequence shown here is derived from an EMBL/GenBank/DDBJ whole genome shotgun (WGS) entry which is preliminary data.</text>
</comment>
<dbReference type="AlphaFoldDB" id="A0A9W7C215"/>
<organism evidence="1 2">
    <name type="scientific">Triparma strigata</name>
    <dbReference type="NCBI Taxonomy" id="1606541"/>
    <lineage>
        <taxon>Eukaryota</taxon>
        <taxon>Sar</taxon>
        <taxon>Stramenopiles</taxon>
        <taxon>Ochrophyta</taxon>
        <taxon>Bolidophyceae</taxon>
        <taxon>Parmales</taxon>
        <taxon>Triparmaceae</taxon>
        <taxon>Triparma</taxon>
    </lineage>
</organism>
<dbReference type="EMBL" id="BRXY01000470">
    <property type="protein sequence ID" value="GMH96550.1"/>
    <property type="molecule type" value="Genomic_DNA"/>
</dbReference>
<reference evidence="2" key="1">
    <citation type="journal article" date="2023" name="Commun. Biol.">
        <title>Genome analysis of Parmales, the sister group of diatoms, reveals the evolutionary specialization of diatoms from phago-mixotrophs to photoautotrophs.</title>
        <authorList>
            <person name="Ban H."/>
            <person name="Sato S."/>
            <person name="Yoshikawa S."/>
            <person name="Yamada K."/>
            <person name="Nakamura Y."/>
            <person name="Ichinomiya M."/>
            <person name="Sato N."/>
            <person name="Blanc-Mathieu R."/>
            <person name="Endo H."/>
            <person name="Kuwata A."/>
            <person name="Ogata H."/>
        </authorList>
    </citation>
    <scope>NUCLEOTIDE SEQUENCE [LARGE SCALE GENOMIC DNA]</scope>
    <source>
        <strain evidence="2">NIES 3701</strain>
    </source>
</reference>
<feature type="non-terminal residue" evidence="1">
    <location>
        <position position="125"/>
    </location>
</feature>
<gene>
    <name evidence="1" type="ORF">TrST_g9343</name>
</gene>
<evidence type="ECO:0008006" key="3">
    <source>
        <dbReference type="Google" id="ProtNLM"/>
    </source>
</evidence>
<sequence length="125" mass="13766">MPKRGATVLEDEGGIVFKLRRLLGFEEKEESPPSEIAQPLAATTSATPSRKLMALLFKTLEAKGAAYDDDYVDEVNALLIGFLHRQDEEETKEENRDAAVCSLCEEREPNAKILPCGHSASCSVR</sequence>